<feature type="chain" id="PRO_5002366836" evidence="1">
    <location>
        <begin position="22"/>
        <end position="196"/>
    </location>
</feature>
<feature type="signal peptide" evidence="1">
    <location>
        <begin position="1"/>
        <end position="21"/>
    </location>
</feature>
<keyword evidence="3" id="KW-1185">Reference proteome</keyword>
<name>A0A0E0LPQ4_ORYPU</name>
<dbReference type="Proteomes" id="UP000026962">
    <property type="component" value="Chromosome 7"/>
</dbReference>
<dbReference type="HOGENOM" id="CLU_120196_0_0_1"/>
<evidence type="ECO:0000256" key="1">
    <source>
        <dbReference type="SAM" id="SignalP"/>
    </source>
</evidence>
<organism evidence="2">
    <name type="scientific">Oryza punctata</name>
    <name type="common">Red rice</name>
    <dbReference type="NCBI Taxonomy" id="4537"/>
    <lineage>
        <taxon>Eukaryota</taxon>
        <taxon>Viridiplantae</taxon>
        <taxon>Streptophyta</taxon>
        <taxon>Embryophyta</taxon>
        <taxon>Tracheophyta</taxon>
        <taxon>Spermatophyta</taxon>
        <taxon>Magnoliopsida</taxon>
        <taxon>Liliopsida</taxon>
        <taxon>Poales</taxon>
        <taxon>Poaceae</taxon>
        <taxon>BOP clade</taxon>
        <taxon>Oryzoideae</taxon>
        <taxon>Oryzeae</taxon>
        <taxon>Oryzinae</taxon>
        <taxon>Oryza</taxon>
    </lineage>
</organism>
<evidence type="ECO:0000313" key="3">
    <source>
        <dbReference type="Proteomes" id="UP000026962"/>
    </source>
</evidence>
<proteinExistence type="predicted"/>
<protein>
    <submittedName>
        <fullName evidence="2">Uncharacterized protein</fullName>
    </submittedName>
</protein>
<dbReference type="Gramene" id="OPUNC07G24570.1">
    <property type="protein sequence ID" value="OPUNC07G24570.1"/>
    <property type="gene ID" value="OPUNC07G24570"/>
</dbReference>
<reference evidence="2" key="2">
    <citation type="submission" date="2018-05" db="EMBL/GenBank/DDBJ databases">
        <title>OpunRS2 (Oryza punctata Reference Sequence Version 2).</title>
        <authorList>
            <person name="Zhang J."/>
            <person name="Kudrna D."/>
            <person name="Lee S."/>
            <person name="Talag J."/>
            <person name="Welchert J."/>
            <person name="Wing R.A."/>
        </authorList>
    </citation>
    <scope>NUCLEOTIDE SEQUENCE [LARGE SCALE GENOMIC DNA]</scope>
</reference>
<accession>A0A0E0LPQ4</accession>
<evidence type="ECO:0000313" key="2">
    <source>
        <dbReference type="EnsemblPlants" id="OPUNC07G24570.1"/>
    </source>
</evidence>
<reference evidence="2" key="1">
    <citation type="submission" date="2015-04" db="UniProtKB">
        <authorList>
            <consortium name="EnsemblPlants"/>
        </authorList>
    </citation>
    <scope>IDENTIFICATION</scope>
</reference>
<dbReference type="AlphaFoldDB" id="A0A0E0LPQ4"/>
<dbReference type="EnsemblPlants" id="OPUNC07G24570.1">
    <property type="protein sequence ID" value="OPUNC07G24570.1"/>
    <property type="gene ID" value="OPUNC07G24570"/>
</dbReference>
<sequence>MKILLLVTLFLAGLVARGTEARIAAIISGTVLCTVRPDQGNLLLEINLSNGPSASINTTTTSEGQFMVVLNVTSSAMMDSLMSGSKVVVAAPTPAACNASLPAGVAAGTSLEAPVVPRGARILGATPVDNTLRDIIDDGYGVLSLHVYFRERFLFNFTMDNLLQLTNNNSLPAGVSYGGNTLDAILDFDIGKMILI</sequence>
<keyword evidence="1" id="KW-0732">Signal</keyword>